<reference evidence="2" key="1">
    <citation type="submission" date="2016-11" db="EMBL/GenBank/DDBJ databases">
        <authorList>
            <person name="Jaros S."/>
            <person name="Januszkiewicz K."/>
            <person name="Wedrychowicz H."/>
        </authorList>
    </citation>
    <scope>NUCLEOTIDE SEQUENCE [LARGE SCALE GENOMIC DNA]</scope>
    <source>
        <strain evidence="2">Y48</strain>
    </source>
</reference>
<name>A0A1J0VXV6_9NOCA</name>
<dbReference type="RefSeq" id="WP_071930105.1">
    <property type="nucleotide sequence ID" value="NZ_CP018082.1"/>
</dbReference>
<feature type="region of interest" description="Disordered" evidence="1">
    <location>
        <begin position="432"/>
        <end position="503"/>
    </location>
</feature>
<dbReference type="AlphaFoldDB" id="A0A1J0VXV6"/>
<sequence>MAPEQRSAHWDEIVGGNWPAIGPAEWSALETVARQASRVMNVGDATQARLGFDERVRSSGRLQSVRERMLAQQHDPQAYSDALAATAAVLRSYSDVAYRTRNQILDIVERADRDIRAEHRAAAAEADDEATADEDRESAADREAARAHRIAAVITRARADVDDVAGAALNSISPVSLPELTAVADHLGQPGPLAPNRPAAPNRSAVPQPPVDVPGPESAADATPALDAAGSPDEQRNPYARAPRAAFPLQLAGGTPDSAEPVDDDAHAERVVPERRGSSGPAEEAAVGPPPALSPPGEPPVGRWHEPFAEAGTGGASGTGIGRGAPVAAGSEPDDDETSSDTEASTVDGLDPSISDGDDRVESHSDGGDEDRVGAGAADSSAVGDESAVDSDLMPGSGSQPTGAPAVPGQVLAPVVAAPPPIPMVAPPLAAGAGAAAPSAGPAHQGGTAARSGSGVFAPNSSGPPGTPAGGPPNRTDARPDRSATPPARNDAPTDPAEPRRAEEVVGAAMVAAAAPSFLLGERVDGDLILARTLLAGVLAAIGPTVLGLDVAVATLRGPGGLSAFLTSNEGRGWLPSGLYLPEAVSMPWLWAEAEHAGAAWEGLADPARVLVEFGLAWGRRSGARLTALASSRTIGLDLRARWRELPMADSVQASAQWDLRSRASGSVDRLGLAGARELSARADRIPRNEVPTRCAGLAWDAHTKVAGTTAPGPEAVLARAVRERILAAVRQAESVSPDLWDELRDADDLLTAAMLPRRADASRVDLGELKPDPERAVLRAMVFERRCDELVLLLAQPGDPAATAQLMRDVVYAHAQVIGHPQFILPAPAGSDDPGGRPPTITAPRG</sequence>
<feature type="compositionally biased region" description="Basic and acidic residues" evidence="1">
    <location>
        <begin position="357"/>
        <end position="373"/>
    </location>
</feature>
<feature type="region of interest" description="Disordered" evidence="1">
    <location>
        <begin position="250"/>
        <end position="407"/>
    </location>
</feature>
<dbReference type="EMBL" id="CP018082">
    <property type="protein sequence ID" value="APE36920.1"/>
    <property type="molecule type" value="Genomic_DNA"/>
</dbReference>
<feature type="compositionally biased region" description="Low complexity" evidence="1">
    <location>
        <begin position="190"/>
        <end position="206"/>
    </location>
</feature>
<feature type="compositionally biased region" description="Acidic residues" evidence="1">
    <location>
        <begin position="125"/>
        <end position="136"/>
    </location>
</feature>
<evidence type="ECO:0000313" key="2">
    <source>
        <dbReference type="EMBL" id="APE36920.1"/>
    </source>
</evidence>
<dbReference type="Proteomes" id="UP000183810">
    <property type="component" value="Chromosome"/>
</dbReference>
<proteinExistence type="predicted"/>
<feature type="region of interest" description="Disordered" evidence="1">
    <location>
        <begin position="119"/>
        <end position="143"/>
    </location>
</feature>
<gene>
    <name evidence="2" type="ORF">BOX37_26645</name>
</gene>
<evidence type="ECO:0000313" key="3">
    <source>
        <dbReference type="Proteomes" id="UP000183810"/>
    </source>
</evidence>
<dbReference type="KEGG" id="nsl:BOX37_26645"/>
<feature type="region of interest" description="Disordered" evidence="1">
    <location>
        <begin position="186"/>
        <end position="238"/>
    </location>
</feature>
<feature type="compositionally biased region" description="Low complexity" evidence="1">
    <location>
        <begin position="374"/>
        <end position="392"/>
    </location>
</feature>
<feature type="region of interest" description="Disordered" evidence="1">
    <location>
        <begin position="825"/>
        <end position="847"/>
    </location>
</feature>
<accession>A0A1J0VXV6</accession>
<feature type="compositionally biased region" description="Low complexity" evidence="1">
    <location>
        <begin position="219"/>
        <end position="229"/>
    </location>
</feature>
<feature type="compositionally biased region" description="Basic and acidic residues" evidence="1">
    <location>
        <begin position="264"/>
        <end position="277"/>
    </location>
</feature>
<feature type="compositionally biased region" description="Gly residues" evidence="1">
    <location>
        <begin position="312"/>
        <end position="323"/>
    </location>
</feature>
<feature type="compositionally biased region" description="Low complexity" evidence="1">
    <location>
        <begin position="432"/>
        <end position="447"/>
    </location>
</feature>
<evidence type="ECO:0000256" key="1">
    <source>
        <dbReference type="SAM" id="MobiDB-lite"/>
    </source>
</evidence>
<keyword evidence="3" id="KW-1185">Reference proteome</keyword>
<organism evidence="2 3">
    <name type="scientific">Nocardia mangyaensis</name>
    <dbReference type="NCBI Taxonomy" id="2213200"/>
    <lineage>
        <taxon>Bacteria</taxon>
        <taxon>Bacillati</taxon>
        <taxon>Actinomycetota</taxon>
        <taxon>Actinomycetes</taxon>
        <taxon>Mycobacteriales</taxon>
        <taxon>Nocardiaceae</taxon>
        <taxon>Nocardia</taxon>
    </lineage>
</organism>
<protein>
    <submittedName>
        <fullName evidence="2">Uncharacterized protein</fullName>
    </submittedName>
</protein>
<dbReference type="OrthoDB" id="4495983at2"/>
<feature type="compositionally biased region" description="Pro residues" evidence="1">
    <location>
        <begin position="288"/>
        <end position="299"/>
    </location>
</feature>